<proteinExistence type="predicted"/>
<accession>A0A841PK13</accession>
<reference evidence="1 2" key="1">
    <citation type="submission" date="2020-08" db="EMBL/GenBank/DDBJ databases">
        <title>Genomic Encyclopedia of Type Strains, Phase IV (KMG-IV): sequencing the most valuable type-strain genomes for metagenomic binning, comparative biology and taxonomic classification.</title>
        <authorList>
            <person name="Goeker M."/>
        </authorList>
    </citation>
    <scope>NUCLEOTIDE SEQUENCE [LARGE SCALE GENOMIC DNA]</scope>
    <source>
        <strain evidence="1 2">DSM 100039</strain>
    </source>
</reference>
<name>A0A841PK13_9HYPH</name>
<dbReference type="EMBL" id="JACHEF010000011">
    <property type="protein sequence ID" value="MBB6413973.1"/>
    <property type="molecule type" value="Genomic_DNA"/>
</dbReference>
<comment type="caution">
    <text evidence="1">The sequence shown here is derived from an EMBL/GenBank/DDBJ whole genome shotgun (WGS) entry which is preliminary data.</text>
</comment>
<keyword evidence="2" id="KW-1185">Reference proteome</keyword>
<dbReference type="AlphaFoldDB" id="A0A841PK13"/>
<evidence type="ECO:0000313" key="2">
    <source>
        <dbReference type="Proteomes" id="UP000556329"/>
    </source>
</evidence>
<gene>
    <name evidence="1" type="ORF">HNQ71_006682</name>
</gene>
<dbReference type="Proteomes" id="UP000556329">
    <property type="component" value="Unassembled WGS sequence"/>
</dbReference>
<organism evidence="1 2">
    <name type="scientific">Mesorhizobium sangaii</name>
    <dbReference type="NCBI Taxonomy" id="505389"/>
    <lineage>
        <taxon>Bacteria</taxon>
        <taxon>Pseudomonadati</taxon>
        <taxon>Pseudomonadota</taxon>
        <taxon>Alphaproteobacteria</taxon>
        <taxon>Hyphomicrobiales</taxon>
        <taxon>Phyllobacteriaceae</taxon>
        <taxon>Mesorhizobium</taxon>
    </lineage>
</organism>
<protein>
    <submittedName>
        <fullName evidence="1">Uncharacterized protein</fullName>
    </submittedName>
</protein>
<evidence type="ECO:0000313" key="1">
    <source>
        <dbReference type="EMBL" id="MBB6413973.1"/>
    </source>
</evidence>
<sequence>MHIILRLRHGFSIILACSDFAVKVPVSAICGRKDSVNFFEGSVAMFWLSGMCTERLKEFRRVAMSPGRQFNPLCVRWYLACNLGLRDLPRDDGRARHCGRSTAGLFASRLCCRNASIRRKRGITGRWHIDEIHLRFTLCGCILTRVIDSSLSTAICLQRSCFVSRAPNCHAGRSRGHQWQSDQPGGAYLLRDHDSPAGSLPASAEAPGDWKIDGTQVLLLGDIKTDCGNLFHGRLSLGDF</sequence>